<dbReference type="AlphaFoldDB" id="A0A2S6HSC9"/>
<evidence type="ECO:0000313" key="3">
    <source>
        <dbReference type="Proteomes" id="UP000237749"/>
    </source>
</evidence>
<dbReference type="EMBL" id="PTJA01000006">
    <property type="protein sequence ID" value="PPK80584.1"/>
    <property type="molecule type" value="Genomic_DNA"/>
</dbReference>
<dbReference type="SUPFAM" id="SSF46785">
    <property type="entry name" value="Winged helix' DNA-binding domain"/>
    <property type="match status" value="1"/>
</dbReference>
<dbReference type="PANTHER" id="PTHR33164">
    <property type="entry name" value="TRANSCRIPTIONAL REGULATOR, MARR FAMILY"/>
    <property type="match status" value="1"/>
</dbReference>
<organism evidence="2 3">
    <name type="scientific">Lacrimispora xylanisolvens</name>
    <dbReference type="NCBI Taxonomy" id="384636"/>
    <lineage>
        <taxon>Bacteria</taxon>
        <taxon>Bacillati</taxon>
        <taxon>Bacillota</taxon>
        <taxon>Clostridia</taxon>
        <taxon>Lachnospirales</taxon>
        <taxon>Lachnospiraceae</taxon>
        <taxon>Lacrimispora</taxon>
    </lineage>
</organism>
<name>A0A2S6HSC9_9FIRM</name>
<dbReference type="Pfam" id="PF12802">
    <property type="entry name" value="MarR_2"/>
    <property type="match status" value="1"/>
</dbReference>
<dbReference type="GO" id="GO:0006950">
    <property type="term" value="P:response to stress"/>
    <property type="evidence" value="ECO:0007669"/>
    <property type="project" value="TreeGrafter"/>
</dbReference>
<protein>
    <submittedName>
        <fullName evidence="2">DNA-binding MarR family transcriptional regulator</fullName>
    </submittedName>
</protein>
<feature type="domain" description="HTH marR-type" evidence="1">
    <location>
        <begin position="4"/>
        <end position="147"/>
    </location>
</feature>
<dbReference type="GO" id="GO:0003677">
    <property type="term" value="F:DNA binding"/>
    <property type="evidence" value="ECO:0007669"/>
    <property type="project" value="UniProtKB-KW"/>
</dbReference>
<dbReference type="SMART" id="SM00347">
    <property type="entry name" value="HTH_MARR"/>
    <property type="match status" value="1"/>
</dbReference>
<accession>A0A2S6HSC9</accession>
<keyword evidence="3" id="KW-1185">Reference proteome</keyword>
<dbReference type="InterPro" id="IPR036390">
    <property type="entry name" value="WH_DNA-bd_sf"/>
</dbReference>
<dbReference type="Proteomes" id="UP000237749">
    <property type="component" value="Unassembled WGS sequence"/>
</dbReference>
<dbReference type="InterPro" id="IPR000835">
    <property type="entry name" value="HTH_MarR-typ"/>
</dbReference>
<reference evidence="2 3" key="1">
    <citation type="submission" date="2018-02" db="EMBL/GenBank/DDBJ databases">
        <title>Genomic Encyclopedia of Archaeal and Bacterial Type Strains, Phase II (KMG-II): from individual species to whole genera.</title>
        <authorList>
            <person name="Goeker M."/>
        </authorList>
    </citation>
    <scope>NUCLEOTIDE SEQUENCE [LARGE SCALE GENOMIC DNA]</scope>
    <source>
        <strain evidence="2 3">DSM 3808</strain>
    </source>
</reference>
<keyword evidence="2" id="KW-0238">DNA-binding</keyword>
<dbReference type="PANTHER" id="PTHR33164:SF43">
    <property type="entry name" value="HTH-TYPE TRANSCRIPTIONAL REPRESSOR YETL"/>
    <property type="match status" value="1"/>
</dbReference>
<dbReference type="InterPro" id="IPR036388">
    <property type="entry name" value="WH-like_DNA-bd_sf"/>
</dbReference>
<comment type="caution">
    <text evidence="2">The sequence shown here is derived from an EMBL/GenBank/DDBJ whole genome shotgun (WGS) entry which is preliminary data.</text>
</comment>
<evidence type="ECO:0000313" key="2">
    <source>
        <dbReference type="EMBL" id="PPK80584.1"/>
    </source>
</evidence>
<gene>
    <name evidence="2" type="ORF">BXY41_106174</name>
</gene>
<dbReference type="OrthoDB" id="307535at2"/>
<dbReference type="RefSeq" id="WP_104437275.1">
    <property type="nucleotide sequence ID" value="NZ_PTJA01000006.1"/>
</dbReference>
<dbReference type="GO" id="GO:0003700">
    <property type="term" value="F:DNA-binding transcription factor activity"/>
    <property type="evidence" value="ECO:0007669"/>
    <property type="project" value="InterPro"/>
</dbReference>
<dbReference type="InterPro" id="IPR039422">
    <property type="entry name" value="MarR/SlyA-like"/>
</dbReference>
<sequence length="152" mass="17629">MSNNAVLTRELTRYYSIWQEINYIYDEWAKSRGISVSYLLVLAAIDEAQDECTQKKISQRYMIPKQTVNAALKDLEQKSYAVLHPMLKDKRNKQISLTEIGQAYADSILNELRRVELSAIEKIGSERMRRFNDDGELFIKFLSEAVDKNTNA</sequence>
<dbReference type="Gene3D" id="1.10.10.10">
    <property type="entry name" value="Winged helix-like DNA-binding domain superfamily/Winged helix DNA-binding domain"/>
    <property type="match status" value="1"/>
</dbReference>
<evidence type="ECO:0000259" key="1">
    <source>
        <dbReference type="PROSITE" id="PS50995"/>
    </source>
</evidence>
<dbReference type="PROSITE" id="PS50995">
    <property type="entry name" value="HTH_MARR_2"/>
    <property type="match status" value="1"/>
</dbReference>
<proteinExistence type="predicted"/>